<organism evidence="1 2">
    <name type="scientific">Paracoccus shanxieyensis</name>
    <dbReference type="NCBI Taxonomy" id="2675752"/>
    <lineage>
        <taxon>Bacteria</taxon>
        <taxon>Pseudomonadati</taxon>
        <taxon>Pseudomonadota</taxon>
        <taxon>Alphaproteobacteria</taxon>
        <taxon>Rhodobacterales</taxon>
        <taxon>Paracoccaceae</taxon>
        <taxon>Paracoccus</taxon>
    </lineage>
</organism>
<reference evidence="1 2" key="1">
    <citation type="submission" date="2019-11" db="EMBL/GenBank/DDBJ databases">
        <authorList>
            <person name="Dong K."/>
        </authorList>
    </citation>
    <scope>NUCLEOTIDE SEQUENCE [LARGE SCALE GENOMIC DNA]</scope>
    <source>
        <strain evidence="1 2">DK608</strain>
    </source>
</reference>
<evidence type="ECO:0000313" key="2">
    <source>
        <dbReference type="Proteomes" id="UP000478740"/>
    </source>
</evidence>
<accession>A0A6L6IWE5</accession>
<name>A0A6L6IWE5_9RHOB</name>
<protein>
    <submittedName>
        <fullName evidence="1">Uncharacterized protein</fullName>
    </submittedName>
</protein>
<keyword evidence="2" id="KW-1185">Reference proteome</keyword>
<dbReference type="EMBL" id="WMII01000006">
    <property type="protein sequence ID" value="MTH64219.1"/>
    <property type="molecule type" value="Genomic_DNA"/>
</dbReference>
<dbReference type="AlphaFoldDB" id="A0A6L6IWE5"/>
<dbReference type="Pfam" id="PF20135">
    <property type="entry name" value="DUF6525"/>
    <property type="match status" value="1"/>
</dbReference>
<dbReference type="InterPro" id="IPR045386">
    <property type="entry name" value="DUF6525"/>
</dbReference>
<comment type="caution">
    <text evidence="1">The sequence shown here is derived from an EMBL/GenBank/DDBJ whole genome shotgun (WGS) entry which is preliminary data.</text>
</comment>
<dbReference type="Proteomes" id="UP000478740">
    <property type="component" value="Unassembled WGS sequence"/>
</dbReference>
<gene>
    <name evidence="1" type="ORF">GL284_08045</name>
</gene>
<sequence>MAAYDRLPLDLRRWLAGAALPWSAHSALRLWRRAMRDRPADTAHALQMLSAAETRLLGRDAGRIWGRDYPSPKP</sequence>
<evidence type="ECO:0000313" key="1">
    <source>
        <dbReference type="EMBL" id="MTH64219.1"/>
    </source>
</evidence>
<proteinExistence type="predicted"/>